<name>A0A7R8V305_HERIL</name>
<gene>
    <name evidence="1" type="ORF">HERILL_LOCUS13195</name>
</gene>
<organism evidence="1 2">
    <name type="scientific">Hermetia illucens</name>
    <name type="common">Black soldier fly</name>
    <dbReference type="NCBI Taxonomy" id="343691"/>
    <lineage>
        <taxon>Eukaryota</taxon>
        <taxon>Metazoa</taxon>
        <taxon>Ecdysozoa</taxon>
        <taxon>Arthropoda</taxon>
        <taxon>Hexapoda</taxon>
        <taxon>Insecta</taxon>
        <taxon>Pterygota</taxon>
        <taxon>Neoptera</taxon>
        <taxon>Endopterygota</taxon>
        <taxon>Diptera</taxon>
        <taxon>Brachycera</taxon>
        <taxon>Stratiomyomorpha</taxon>
        <taxon>Stratiomyidae</taxon>
        <taxon>Hermetiinae</taxon>
        <taxon>Hermetia</taxon>
    </lineage>
</organism>
<dbReference type="InParanoid" id="A0A7R8V305"/>
<dbReference type="EMBL" id="LR899013">
    <property type="protein sequence ID" value="CAD7090730.1"/>
    <property type="molecule type" value="Genomic_DNA"/>
</dbReference>
<keyword evidence="2" id="KW-1185">Reference proteome</keyword>
<dbReference type="AlphaFoldDB" id="A0A7R8V305"/>
<accession>A0A7R8V305</accession>
<sequence>MDGARKCTDKIRLQSEIAKFIARNHLKVIRSCVKNFHDSYRQSENIEGILIPIIIAFELDCNDFRSPLLFNFLCNEPNQFQRITKDIVYGEVNDYLGVLTKTPAITVNYQQLHLFFRVHKFPLDSIYYFDPSQNLLRTGLSSFNCILAGFVVNQKYM</sequence>
<evidence type="ECO:0000313" key="1">
    <source>
        <dbReference type="EMBL" id="CAD7090730.1"/>
    </source>
</evidence>
<proteinExistence type="predicted"/>
<reference evidence="1 2" key="1">
    <citation type="submission" date="2020-11" db="EMBL/GenBank/DDBJ databases">
        <authorList>
            <person name="Wallbank WR R."/>
            <person name="Pardo Diaz C."/>
            <person name="Kozak K."/>
            <person name="Martin S."/>
            <person name="Jiggins C."/>
            <person name="Moest M."/>
            <person name="Warren A I."/>
            <person name="Generalovic N T."/>
            <person name="Byers J.R.P. K."/>
            <person name="Montejo-Kovacevich G."/>
            <person name="Yen C E."/>
        </authorList>
    </citation>
    <scope>NUCLEOTIDE SEQUENCE [LARGE SCALE GENOMIC DNA]</scope>
</reference>
<protein>
    <submittedName>
        <fullName evidence="1">Uncharacterized protein</fullName>
    </submittedName>
</protein>
<dbReference type="Proteomes" id="UP000594454">
    <property type="component" value="Chromosome 5"/>
</dbReference>
<evidence type="ECO:0000313" key="2">
    <source>
        <dbReference type="Proteomes" id="UP000594454"/>
    </source>
</evidence>